<evidence type="ECO:0000313" key="3">
    <source>
        <dbReference type="Proteomes" id="UP001595912"/>
    </source>
</evidence>
<comment type="caution">
    <text evidence="2">The sequence shown here is derived from an EMBL/GenBank/DDBJ whole genome shotgun (WGS) entry which is preliminary data.</text>
</comment>
<accession>A0ABV9VNH1</accession>
<sequence length="148" mass="14830">MNITKSKLGVAALAVGGVLAFAVPAGAAVNLQSESPGAPTIKITKNAQLKANGAATVVTLTVTCPPGWFFNAGASVTQTVGSITTGGHNQTTEATCTGAAQKVKIPVTASPAPFQAGVAYALGDLSVRSPNWAYAYANTGREIVNVQS</sequence>
<reference evidence="3" key="1">
    <citation type="journal article" date="2019" name="Int. J. Syst. Evol. Microbiol.">
        <title>The Global Catalogue of Microorganisms (GCM) 10K type strain sequencing project: providing services to taxonomists for standard genome sequencing and annotation.</title>
        <authorList>
            <consortium name="The Broad Institute Genomics Platform"/>
            <consortium name="The Broad Institute Genome Sequencing Center for Infectious Disease"/>
            <person name="Wu L."/>
            <person name="Ma J."/>
        </authorList>
    </citation>
    <scope>NUCLEOTIDE SEQUENCE [LARGE SCALE GENOMIC DNA]</scope>
    <source>
        <strain evidence="3">CGMCC 4.7152</strain>
    </source>
</reference>
<feature type="signal peptide" evidence="1">
    <location>
        <begin position="1"/>
        <end position="27"/>
    </location>
</feature>
<keyword evidence="1" id="KW-0732">Signal</keyword>
<feature type="chain" id="PRO_5045062883" evidence="1">
    <location>
        <begin position="28"/>
        <end position="148"/>
    </location>
</feature>
<proteinExistence type="predicted"/>
<evidence type="ECO:0000313" key="2">
    <source>
        <dbReference type="EMBL" id="MFC4997299.1"/>
    </source>
</evidence>
<dbReference type="RefSeq" id="WP_380113529.1">
    <property type="nucleotide sequence ID" value="NZ_JBHSIU010000009.1"/>
</dbReference>
<protein>
    <submittedName>
        <fullName evidence="2">Uncharacterized protein</fullName>
    </submittedName>
</protein>
<keyword evidence="3" id="KW-1185">Reference proteome</keyword>
<gene>
    <name evidence="2" type="ORF">ACFPIJ_05630</name>
</gene>
<dbReference type="EMBL" id="JBHSIU010000009">
    <property type="protein sequence ID" value="MFC4997299.1"/>
    <property type="molecule type" value="Genomic_DNA"/>
</dbReference>
<evidence type="ECO:0000256" key="1">
    <source>
        <dbReference type="SAM" id="SignalP"/>
    </source>
</evidence>
<name>A0ABV9VNH1_9ACTN</name>
<organism evidence="2 3">
    <name type="scientific">Dactylosporangium cerinum</name>
    <dbReference type="NCBI Taxonomy" id="1434730"/>
    <lineage>
        <taxon>Bacteria</taxon>
        <taxon>Bacillati</taxon>
        <taxon>Actinomycetota</taxon>
        <taxon>Actinomycetes</taxon>
        <taxon>Micromonosporales</taxon>
        <taxon>Micromonosporaceae</taxon>
        <taxon>Dactylosporangium</taxon>
    </lineage>
</organism>
<dbReference type="Proteomes" id="UP001595912">
    <property type="component" value="Unassembled WGS sequence"/>
</dbReference>